<sequence>MELVEERCSQCNFYKCNIHSLSINNFSDNILKCNCSFMDYIWKIKNRNAFKIYVELLMIYMDENDNDYKIDKEIEKLIYSVFNKKDIILINDKEEISNEFKDMNHNIQNKVNNKHNPMESDNSNNKDDEGKKKRIELNYSNINDEKKLFHENDETINGNYLAFRVIKTWLSDNLNNLYGKKLNLILNKLNWYLECFMFGANEISENKLNEFNPLSYDSMNIRINNLLIKFKRKEIKLNKILNEIEIYLNVIKYSEETYSKIIFVLGSFYMHIFYQNYIQSSDSLENRIKYLNIFDYFNSNYLIQLISYNKSWLNTKYNLTTDISITGVKRIKFSNNNNNNNIFNKYLINLKNILNNEDIKNLLNIPIAEKLFLIFNFVVQHQQNDDEKLINNLNGNRRKSNELIQYIVFIYIKIISLMLRQERKDSSIFFFSGIIK</sequence>
<reference evidence="2 3" key="1">
    <citation type="submission" date="2016-08" db="EMBL/GenBank/DDBJ databases">
        <title>A Parts List for Fungal Cellulosomes Revealed by Comparative Genomics.</title>
        <authorList>
            <consortium name="DOE Joint Genome Institute"/>
            <person name="Haitjema C.H."/>
            <person name="Gilmore S.P."/>
            <person name="Henske J.K."/>
            <person name="Solomon K.V."/>
            <person name="De Groot R."/>
            <person name="Kuo A."/>
            <person name="Mondo S.J."/>
            <person name="Salamov A.A."/>
            <person name="Labutti K."/>
            <person name="Zhao Z."/>
            <person name="Chiniquy J."/>
            <person name="Barry K."/>
            <person name="Brewer H.M."/>
            <person name="Purvine S.O."/>
            <person name="Wright A.T."/>
            <person name="Boxma B."/>
            <person name="Van Alen T."/>
            <person name="Hackstein J.H."/>
            <person name="Baker S.E."/>
            <person name="Grigoriev I.V."/>
            <person name="O'Malley M.A."/>
        </authorList>
    </citation>
    <scope>NUCLEOTIDE SEQUENCE [LARGE SCALE GENOMIC DNA]</scope>
    <source>
        <strain evidence="2 3">G1</strain>
    </source>
</reference>
<evidence type="ECO:0000313" key="2">
    <source>
        <dbReference type="EMBL" id="ORY26202.1"/>
    </source>
</evidence>
<accession>A0A1Y2AUH6</accession>
<protein>
    <submittedName>
        <fullName evidence="2">Uncharacterized protein</fullName>
    </submittedName>
</protein>
<dbReference type="AlphaFoldDB" id="A0A1Y2AUH6"/>
<keyword evidence="3" id="KW-1185">Reference proteome</keyword>
<feature type="region of interest" description="Disordered" evidence="1">
    <location>
        <begin position="110"/>
        <end position="132"/>
    </location>
</feature>
<dbReference type="Proteomes" id="UP000193920">
    <property type="component" value="Unassembled WGS sequence"/>
</dbReference>
<proteinExistence type="predicted"/>
<dbReference type="OrthoDB" id="2148741at2759"/>
<gene>
    <name evidence="2" type="ORF">LY90DRAFT_104343</name>
</gene>
<evidence type="ECO:0000313" key="3">
    <source>
        <dbReference type="Proteomes" id="UP000193920"/>
    </source>
</evidence>
<dbReference type="EMBL" id="MCOG01000204">
    <property type="protein sequence ID" value="ORY26202.1"/>
    <property type="molecule type" value="Genomic_DNA"/>
</dbReference>
<name>A0A1Y2AUH6_9FUNG</name>
<organism evidence="2 3">
    <name type="scientific">Neocallimastix californiae</name>
    <dbReference type="NCBI Taxonomy" id="1754190"/>
    <lineage>
        <taxon>Eukaryota</taxon>
        <taxon>Fungi</taxon>
        <taxon>Fungi incertae sedis</taxon>
        <taxon>Chytridiomycota</taxon>
        <taxon>Chytridiomycota incertae sedis</taxon>
        <taxon>Neocallimastigomycetes</taxon>
        <taxon>Neocallimastigales</taxon>
        <taxon>Neocallimastigaceae</taxon>
        <taxon>Neocallimastix</taxon>
    </lineage>
</organism>
<evidence type="ECO:0000256" key="1">
    <source>
        <dbReference type="SAM" id="MobiDB-lite"/>
    </source>
</evidence>
<comment type="caution">
    <text evidence="2">The sequence shown here is derived from an EMBL/GenBank/DDBJ whole genome shotgun (WGS) entry which is preliminary data.</text>
</comment>
<feature type="compositionally biased region" description="Polar residues" evidence="1">
    <location>
        <begin position="110"/>
        <end position="123"/>
    </location>
</feature>